<dbReference type="OrthoDB" id="3524978at2"/>
<organism evidence="1 3">
    <name type="scientific">Sphingomonas koreensis</name>
    <dbReference type="NCBI Taxonomy" id="93064"/>
    <lineage>
        <taxon>Bacteria</taxon>
        <taxon>Pseudomonadati</taxon>
        <taxon>Pseudomonadota</taxon>
        <taxon>Alphaproteobacteria</taxon>
        <taxon>Sphingomonadales</taxon>
        <taxon>Sphingomonadaceae</taxon>
        <taxon>Sphingomonas</taxon>
    </lineage>
</organism>
<dbReference type="InterPro" id="IPR017642">
    <property type="entry name" value="DNA_S_mod_DndB"/>
</dbReference>
<dbReference type="NCBIfam" id="TIGR03187">
    <property type="entry name" value="DGQHR"/>
    <property type="match status" value="1"/>
</dbReference>
<dbReference type="EMBL" id="CP018820">
    <property type="protein sequence ID" value="APR52131.1"/>
    <property type="molecule type" value="Genomic_DNA"/>
</dbReference>
<dbReference type="EMBL" id="QQWO01000008">
    <property type="protein sequence ID" value="RSV03052.1"/>
    <property type="molecule type" value="Genomic_DNA"/>
</dbReference>
<dbReference type="RefSeq" id="WP_075151045.1">
    <property type="nucleotide sequence ID" value="NZ_CP018820.1"/>
</dbReference>
<protein>
    <submittedName>
        <fullName evidence="2">DGQHR domain-containing protein</fullName>
    </submittedName>
</protein>
<dbReference type="Pfam" id="PF14072">
    <property type="entry name" value="DndB"/>
    <property type="match status" value="1"/>
</dbReference>
<reference evidence="3" key="2">
    <citation type="submission" date="2016-12" db="EMBL/GenBank/DDBJ databases">
        <title>Whole genome sequencing of Sphingomonas sp. ABOJV.</title>
        <authorList>
            <person name="Conlan S."/>
            <person name="Thomas P.J."/>
            <person name="Mullikin J."/>
            <person name="Palmore T.N."/>
            <person name="Frank K.M."/>
            <person name="Segre J.A."/>
        </authorList>
    </citation>
    <scope>NUCLEOTIDE SEQUENCE [LARGE SCALE GENOMIC DNA]</scope>
    <source>
        <strain evidence="3">ABOJV</strain>
    </source>
</reference>
<reference evidence="1" key="1">
    <citation type="submission" date="2016-12" db="EMBL/GenBank/DDBJ databases">
        <title>Whole genome sequencing of Sphingomonas koreensis.</title>
        <authorList>
            <person name="Conlan S."/>
            <person name="Thomas P.J."/>
            <person name="Mullikin J."/>
            <person name="Palmore T.N."/>
            <person name="Frank K.M."/>
            <person name="Segre J.A."/>
        </authorList>
    </citation>
    <scope>NUCLEOTIDE SEQUENCE</scope>
    <source>
        <strain evidence="1">ABOJV</strain>
    </source>
</reference>
<keyword evidence="3" id="KW-1185">Reference proteome</keyword>
<dbReference type="CDD" id="cd16412">
    <property type="entry name" value="dndB"/>
    <property type="match status" value="1"/>
</dbReference>
<reference evidence="2 4" key="3">
    <citation type="submission" date="2018-07" db="EMBL/GenBank/DDBJ databases">
        <title>Genomic and Epidemiologic Investigation of an Indolent Hospital Outbreak.</title>
        <authorList>
            <person name="Johnson R.C."/>
            <person name="Deming C."/>
            <person name="Conlan S."/>
            <person name="Zellmer C.J."/>
            <person name="Michelin A.V."/>
            <person name="Lee-Lin S."/>
            <person name="Thomas P.J."/>
            <person name="Park M."/>
            <person name="Weingarten R.A."/>
            <person name="Less J."/>
            <person name="Dekker J.P."/>
            <person name="Frank K.M."/>
            <person name="Musser K.A."/>
            <person name="Mcquiston J.R."/>
            <person name="Henderson D.K."/>
            <person name="Lau A.F."/>
            <person name="Palmore T.N."/>
            <person name="Segre J.A."/>
        </authorList>
    </citation>
    <scope>NUCLEOTIDE SEQUENCE [LARGE SCALE GENOMIC DNA]</scope>
    <source>
        <strain evidence="2 4">SK-NIH.Env10_0317</strain>
    </source>
</reference>
<gene>
    <name evidence="1" type="ORF">BRX40_06515</name>
    <name evidence="2" type="ORF">CA257_11220</name>
</gene>
<evidence type="ECO:0000313" key="1">
    <source>
        <dbReference type="EMBL" id="APR52131.1"/>
    </source>
</evidence>
<dbReference type="AlphaFoldDB" id="A0A1L6J836"/>
<dbReference type="Proteomes" id="UP000185161">
    <property type="component" value="Chromosome"/>
</dbReference>
<sequence>MAQQFKVVKGTFFGTEYYAGKMKLAAVSKQILEPQDKFWDPIFDPEERAQRELNKRRVLEQMVPYLEKQFPFFSALTTIMVPIDGEVLKDEDAKFTPSSADDPDTGTLTIDDQVYLFPADGQHRRDAIAQALEKNRKIHSEEVPVIFLPFAGVERVRQLFADLNLNAKPVNKTIGLAYDRRDPIVIIAKRLMMDVPLFNGEEKRVNTKSNSLAAKSPAVISMNTLVEGTTHILAALLDKSVSKVRDHPDLQEIETLEPHDKAVGPLAKKVADVWEVIINSFPQWQQVLDGELTPGQVRDGVKDDDGEIEEEGYIFAFGLGWQAVALIAAAVIRYEGDDWSDSLQTTLQSVDWQKGDDWDGIAMVGDRVNNTGPGIKATAGYVLSEADYGDAEDEDIAALIATYENSTGAGDDDA</sequence>
<evidence type="ECO:0000313" key="3">
    <source>
        <dbReference type="Proteomes" id="UP000185161"/>
    </source>
</evidence>
<dbReference type="InterPro" id="IPR017601">
    <property type="entry name" value="DGQHR-contain_dom"/>
</dbReference>
<dbReference type="Proteomes" id="UP000286681">
    <property type="component" value="Unassembled WGS sequence"/>
</dbReference>
<evidence type="ECO:0000313" key="2">
    <source>
        <dbReference type="EMBL" id="RSV03052.1"/>
    </source>
</evidence>
<name>A0A1L6J836_9SPHN</name>
<accession>A0A1L6J836</accession>
<evidence type="ECO:0000313" key="4">
    <source>
        <dbReference type="Proteomes" id="UP000286681"/>
    </source>
</evidence>
<proteinExistence type="predicted"/>
<dbReference type="GeneID" id="44132202"/>
<dbReference type="KEGG" id="skr:BRX40_06515"/>